<dbReference type="EC" id="3.1.26.4" evidence="3"/>
<evidence type="ECO:0000256" key="2">
    <source>
        <dbReference type="ARBA" id="ARBA00005300"/>
    </source>
</evidence>
<keyword evidence="7" id="KW-0378">Hydrolase</keyword>
<keyword evidence="4" id="KW-0540">Nuclease</keyword>
<dbReference type="InterPro" id="IPR012337">
    <property type="entry name" value="RNaseH-like_sf"/>
</dbReference>
<keyword evidence="11" id="KW-1185">Reference proteome</keyword>
<keyword evidence="5" id="KW-0479">Metal-binding</keyword>
<dbReference type="CDD" id="cd09276">
    <property type="entry name" value="Rnase_HI_RT_non_LTR"/>
    <property type="match status" value="1"/>
</dbReference>
<dbReference type="GO" id="GO:0046872">
    <property type="term" value="F:metal ion binding"/>
    <property type="evidence" value="ECO:0007669"/>
    <property type="project" value="UniProtKB-KW"/>
</dbReference>
<keyword evidence="6" id="KW-0255">Endonuclease</keyword>
<dbReference type="GO" id="GO:0003676">
    <property type="term" value="F:nucleic acid binding"/>
    <property type="evidence" value="ECO:0007669"/>
    <property type="project" value="InterPro"/>
</dbReference>
<evidence type="ECO:0000313" key="10">
    <source>
        <dbReference type="EMBL" id="KAJ5364951.1"/>
    </source>
</evidence>
<evidence type="ECO:0000256" key="4">
    <source>
        <dbReference type="ARBA" id="ARBA00022722"/>
    </source>
</evidence>
<dbReference type="PROSITE" id="PS50879">
    <property type="entry name" value="RNASE_H_1"/>
    <property type="match status" value="1"/>
</dbReference>
<evidence type="ECO:0000256" key="5">
    <source>
        <dbReference type="ARBA" id="ARBA00022723"/>
    </source>
</evidence>
<dbReference type="InterPro" id="IPR050092">
    <property type="entry name" value="RNase_H"/>
</dbReference>
<reference evidence="10" key="1">
    <citation type="submission" date="2022-11" db="EMBL/GenBank/DDBJ databases">
        <authorList>
            <person name="Petersen C."/>
        </authorList>
    </citation>
    <scope>NUCLEOTIDE SEQUENCE</scope>
    <source>
        <strain evidence="10">IBT 29864</strain>
    </source>
</reference>
<evidence type="ECO:0000313" key="11">
    <source>
        <dbReference type="Proteomes" id="UP001147782"/>
    </source>
</evidence>
<dbReference type="Proteomes" id="UP001147782">
    <property type="component" value="Unassembled WGS sequence"/>
</dbReference>
<gene>
    <name evidence="10" type="ORF">N7496_010664</name>
</gene>
<proteinExistence type="inferred from homology"/>
<dbReference type="GO" id="GO:0004523">
    <property type="term" value="F:RNA-DNA hybrid ribonuclease activity"/>
    <property type="evidence" value="ECO:0007669"/>
    <property type="project" value="UniProtKB-EC"/>
</dbReference>
<dbReference type="Pfam" id="PF00075">
    <property type="entry name" value="RNase_H"/>
    <property type="match status" value="1"/>
</dbReference>
<comment type="caution">
    <text evidence="10">The sequence shown here is derived from an EMBL/GenBank/DDBJ whole genome shotgun (WGS) entry which is preliminary data.</text>
</comment>
<feature type="region of interest" description="Disordered" evidence="8">
    <location>
        <begin position="1"/>
        <end position="21"/>
    </location>
</feature>
<evidence type="ECO:0000259" key="9">
    <source>
        <dbReference type="PROSITE" id="PS50879"/>
    </source>
</evidence>
<dbReference type="GeneID" id="81442756"/>
<dbReference type="PANTHER" id="PTHR10642">
    <property type="entry name" value="RIBONUCLEASE H1"/>
    <property type="match status" value="1"/>
</dbReference>
<evidence type="ECO:0000256" key="6">
    <source>
        <dbReference type="ARBA" id="ARBA00022759"/>
    </source>
</evidence>
<dbReference type="GO" id="GO:0043137">
    <property type="term" value="P:DNA replication, removal of RNA primer"/>
    <property type="evidence" value="ECO:0007669"/>
    <property type="project" value="TreeGrafter"/>
</dbReference>
<dbReference type="InterPro" id="IPR036397">
    <property type="entry name" value="RNaseH_sf"/>
</dbReference>
<dbReference type="SUPFAM" id="SSF53098">
    <property type="entry name" value="Ribonuclease H-like"/>
    <property type="match status" value="1"/>
</dbReference>
<organism evidence="10 11">
    <name type="scientific">Penicillium cataractarum</name>
    <dbReference type="NCBI Taxonomy" id="2100454"/>
    <lineage>
        <taxon>Eukaryota</taxon>
        <taxon>Fungi</taxon>
        <taxon>Dikarya</taxon>
        <taxon>Ascomycota</taxon>
        <taxon>Pezizomycotina</taxon>
        <taxon>Eurotiomycetes</taxon>
        <taxon>Eurotiomycetidae</taxon>
        <taxon>Eurotiales</taxon>
        <taxon>Aspergillaceae</taxon>
        <taxon>Penicillium</taxon>
    </lineage>
</organism>
<comment type="similarity">
    <text evidence="2">Belongs to the RNase H family.</text>
</comment>
<reference evidence="10" key="2">
    <citation type="journal article" date="2023" name="IMA Fungus">
        <title>Comparative genomic study of the Penicillium genus elucidates a diverse pangenome and 15 lateral gene transfer events.</title>
        <authorList>
            <person name="Petersen C."/>
            <person name="Sorensen T."/>
            <person name="Nielsen M.R."/>
            <person name="Sondergaard T.E."/>
            <person name="Sorensen J.L."/>
            <person name="Fitzpatrick D.A."/>
            <person name="Frisvad J.C."/>
            <person name="Nielsen K.L."/>
        </authorList>
    </citation>
    <scope>NUCLEOTIDE SEQUENCE</scope>
    <source>
        <strain evidence="10">IBT 29864</strain>
    </source>
</reference>
<dbReference type="PANTHER" id="PTHR10642:SF26">
    <property type="entry name" value="RIBONUCLEASE H1"/>
    <property type="match status" value="1"/>
</dbReference>
<dbReference type="EMBL" id="JAPZBS010000008">
    <property type="protein sequence ID" value="KAJ5364951.1"/>
    <property type="molecule type" value="Genomic_DNA"/>
</dbReference>
<name>A0A9W9RRB1_9EURO</name>
<evidence type="ECO:0000256" key="8">
    <source>
        <dbReference type="SAM" id="MobiDB-lite"/>
    </source>
</evidence>
<dbReference type="AlphaFoldDB" id="A0A9W9RRB1"/>
<evidence type="ECO:0000256" key="1">
    <source>
        <dbReference type="ARBA" id="ARBA00000077"/>
    </source>
</evidence>
<dbReference type="OrthoDB" id="4159828at2759"/>
<accession>A0A9W9RRB1</accession>
<comment type="catalytic activity">
    <reaction evidence="1">
        <text>Endonucleolytic cleavage to 5'-phosphomonoester.</text>
        <dbReference type="EC" id="3.1.26.4"/>
    </reaction>
</comment>
<dbReference type="InterPro" id="IPR002156">
    <property type="entry name" value="RNaseH_domain"/>
</dbReference>
<evidence type="ECO:0000256" key="7">
    <source>
        <dbReference type="ARBA" id="ARBA00022801"/>
    </source>
</evidence>
<evidence type="ECO:0000256" key="3">
    <source>
        <dbReference type="ARBA" id="ARBA00012180"/>
    </source>
</evidence>
<feature type="domain" description="RNase H type-1" evidence="9">
    <location>
        <begin position="1"/>
        <end position="137"/>
    </location>
</feature>
<dbReference type="Gene3D" id="3.30.420.10">
    <property type="entry name" value="Ribonuclease H-like superfamily/Ribonuclease H"/>
    <property type="match status" value="1"/>
</dbReference>
<dbReference type="RefSeq" id="XP_056552577.1">
    <property type="nucleotide sequence ID" value="XM_056703577.1"/>
</dbReference>
<protein>
    <recommendedName>
        <fullName evidence="3">ribonuclease H</fullName>
        <ecNumber evidence="3">3.1.26.4</ecNumber>
    </recommendedName>
</protein>
<sequence length="137" mass="14783">MQPGHAIWSDGPRPENGRSGAEIAWQETSEEWRTWSFPLGKGQEVFDAELVGAVQALQAALKMDGSGPMTVLPDSQAAIARLQHTQAGPGQELTLRAHAVARALQERGREPIIQWVPGHSRVEGNEKVDEAAKLAAS</sequence>